<evidence type="ECO:0000313" key="2">
    <source>
        <dbReference type="EMBL" id="SNS84188.1"/>
    </source>
</evidence>
<organism evidence="2 3">
    <name type="scientific">Actinomadura meyerae</name>
    <dbReference type="NCBI Taxonomy" id="240840"/>
    <lineage>
        <taxon>Bacteria</taxon>
        <taxon>Bacillati</taxon>
        <taxon>Actinomycetota</taxon>
        <taxon>Actinomycetes</taxon>
        <taxon>Streptosporangiales</taxon>
        <taxon>Thermomonosporaceae</taxon>
        <taxon>Actinomadura</taxon>
    </lineage>
</organism>
<dbReference type="InterPro" id="IPR052164">
    <property type="entry name" value="Anthracycline_SecMetBiosynth"/>
</dbReference>
<dbReference type="CDD" id="cd07247">
    <property type="entry name" value="SgaA_N_like"/>
    <property type="match status" value="2"/>
</dbReference>
<dbReference type="EMBL" id="FZOR01000010">
    <property type="protein sequence ID" value="SNS84188.1"/>
    <property type="molecule type" value="Genomic_DNA"/>
</dbReference>
<evidence type="ECO:0000259" key="1">
    <source>
        <dbReference type="PROSITE" id="PS51819"/>
    </source>
</evidence>
<dbReference type="InterPro" id="IPR004360">
    <property type="entry name" value="Glyas_Fos-R_dOase_dom"/>
</dbReference>
<dbReference type="Gene3D" id="3.10.180.10">
    <property type="entry name" value="2,3-Dihydroxybiphenyl 1,2-Dioxygenase, domain 1"/>
    <property type="match status" value="2"/>
</dbReference>
<evidence type="ECO:0000313" key="3">
    <source>
        <dbReference type="Proteomes" id="UP000198318"/>
    </source>
</evidence>
<sequence>MPEVTSYEPGFPTWAELASPDQETSKRFYCELFDWYSYTLTVEIGEYEIFTLGDLQGPEVCGMQVLADDTLPSSWTCYFRTDDVEASVEAVLSAGGQVMVEPTDIADLGRMALCSDPEGADFAFWYPYHLQGAGVQDEPSAMCWVELASRDVRQARRFYGEVFGWKPVDRAYYTAGYTDWKIGDWSVAGMVQMDDRWPADCPPHWIPYYWVADCDETAAKAVELGGRVRLPPSDIELGRFSIITDPTGARLAFITPNVRDVPATRTMP</sequence>
<keyword evidence="3" id="KW-1185">Reference proteome</keyword>
<dbReference type="RefSeq" id="WP_089326289.1">
    <property type="nucleotide sequence ID" value="NZ_FZOR01000010.1"/>
</dbReference>
<accession>A0A239HT09</accession>
<dbReference type="Proteomes" id="UP000198318">
    <property type="component" value="Unassembled WGS sequence"/>
</dbReference>
<protein>
    <recommendedName>
        <fullName evidence="1">VOC domain-containing protein</fullName>
    </recommendedName>
</protein>
<feature type="domain" description="VOC" evidence="1">
    <location>
        <begin position="11"/>
        <end position="127"/>
    </location>
</feature>
<name>A0A239HT09_9ACTN</name>
<dbReference type="Pfam" id="PF00903">
    <property type="entry name" value="Glyoxalase"/>
    <property type="match status" value="2"/>
</dbReference>
<dbReference type="PROSITE" id="PS51819">
    <property type="entry name" value="VOC"/>
    <property type="match status" value="2"/>
</dbReference>
<dbReference type="PANTHER" id="PTHR33993">
    <property type="entry name" value="GLYOXALASE-RELATED"/>
    <property type="match status" value="1"/>
</dbReference>
<dbReference type="OrthoDB" id="9793039at2"/>
<dbReference type="PANTHER" id="PTHR33993:SF14">
    <property type="entry name" value="GB|AAF24581.1"/>
    <property type="match status" value="1"/>
</dbReference>
<proteinExistence type="predicted"/>
<reference evidence="2 3" key="1">
    <citation type="submission" date="2017-06" db="EMBL/GenBank/DDBJ databases">
        <authorList>
            <person name="Kim H.J."/>
            <person name="Triplett B.A."/>
        </authorList>
    </citation>
    <scope>NUCLEOTIDE SEQUENCE [LARGE SCALE GENOMIC DNA]</scope>
    <source>
        <strain evidence="2 3">DSM 44715</strain>
    </source>
</reference>
<dbReference type="SUPFAM" id="SSF54593">
    <property type="entry name" value="Glyoxalase/Bleomycin resistance protein/Dihydroxybiphenyl dioxygenase"/>
    <property type="match status" value="2"/>
</dbReference>
<feature type="domain" description="VOC" evidence="1">
    <location>
        <begin position="141"/>
        <end position="256"/>
    </location>
</feature>
<gene>
    <name evidence="2" type="ORF">SAMN05443665_1010125</name>
</gene>
<dbReference type="InterPro" id="IPR029068">
    <property type="entry name" value="Glyas_Bleomycin-R_OHBP_Dase"/>
</dbReference>
<dbReference type="InterPro" id="IPR037523">
    <property type="entry name" value="VOC_core"/>
</dbReference>
<dbReference type="AlphaFoldDB" id="A0A239HT09"/>